<dbReference type="VEuPathDB" id="TriTrypDB:ADEAN_000242100"/>
<evidence type="ECO:0000313" key="1">
    <source>
        <dbReference type="EMBL" id="CAD2214968.1"/>
    </source>
</evidence>
<proteinExistence type="predicted"/>
<accession>A0A7G2C575</accession>
<gene>
    <name evidence="1" type="ORF">ADEAN_000242100</name>
</gene>
<dbReference type="EMBL" id="LR877148">
    <property type="protein sequence ID" value="CAD2214968.1"/>
    <property type="molecule type" value="Genomic_DNA"/>
</dbReference>
<reference evidence="1 2" key="1">
    <citation type="submission" date="2020-08" db="EMBL/GenBank/DDBJ databases">
        <authorList>
            <person name="Newling K."/>
            <person name="Davey J."/>
            <person name="Forrester S."/>
        </authorList>
    </citation>
    <scope>NUCLEOTIDE SEQUENCE [LARGE SCALE GENOMIC DNA]</scope>
    <source>
        <strain evidence="2">Crithidia deanei Carvalho (ATCC PRA-265)</strain>
    </source>
</reference>
<sequence>MYAVYTSYTVGQTANKGDASMTESIEEAVKNVVLVIGADLNNSNRSNSEEAQNIRKFISMLVKPFPFAEPLLSSLTSGVSQ</sequence>
<organism evidence="1 2">
    <name type="scientific">Angomonas deanei</name>
    <dbReference type="NCBI Taxonomy" id="59799"/>
    <lineage>
        <taxon>Eukaryota</taxon>
        <taxon>Discoba</taxon>
        <taxon>Euglenozoa</taxon>
        <taxon>Kinetoplastea</taxon>
        <taxon>Metakinetoplastina</taxon>
        <taxon>Trypanosomatida</taxon>
        <taxon>Trypanosomatidae</taxon>
        <taxon>Strigomonadinae</taxon>
        <taxon>Angomonas</taxon>
    </lineage>
</organism>
<evidence type="ECO:0000313" key="2">
    <source>
        <dbReference type="Proteomes" id="UP000515908"/>
    </source>
</evidence>
<dbReference type="Proteomes" id="UP000515908">
    <property type="component" value="Chromosome 04"/>
</dbReference>
<name>A0A7G2C575_9TRYP</name>
<protein>
    <submittedName>
        <fullName evidence="1">Uncharacterized protein</fullName>
    </submittedName>
</protein>
<dbReference type="AlphaFoldDB" id="A0A7G2C575"/>
<keyword evidence="2" id="KW-1185">Reference proteome</keyword>